<dbReference type="CDD" id="cd03273">
    <property type="entry name" value="ABC_SMC2_euk"/>
    <property type="match status" value="1"/>
</dbReference>
<dbReference type="Gene3D" id="3.30.70.1620">
    <property type="match status" value="1"/>
</dbReference>
<dbReference type="GO" id="GO:0005634">
    <property type="term" value="C:nucleus"/>
    <property type="evidence" value="ECO:0007669"/>
    <property type="project" value="UniProtKB-SubCell"/>
</dbReference>
<evidence type="ECO:0000256" key="13">
    <source>
        <dbReference type="SAM" id="MobiDB-lite"/>
    </source>
</evidence>
<evidence type="ECO:0000256" key="8">
    <source>
        <dbReference type="ARBA" id="ARBA00023067"/>
    </source>
</evidence>
<keyword evidence="3" id="KW-0132">Cell division</keyword>
<comment type="subcellular location">
    <subcellularLocation>
        <location evidence="1 11">Nucleus</location>
    </subcellularLocation>
</comment>
<dbReference type="GO" id="GO:0030261">
    <property type="term" value="P:chromosome condensation"/>
    <property type="evidence" value="ECO:0007669"/>
    <property type="project" value="UniProtKB-KW"/>
</dbReference>
<dbReference type="InterPro" id="IPR024704">
    <property type="entry name" value="SMC"/>
</dbReference>
<dbReference type="Gene3D" id="3.40.50.300">
    <property type="entry name" value="P-loop containing nucleotide triphosphate hydrolases"/>
    <property type="match status" value="2"/>
</dbReference>
<dbReference type="InterPro" id="IPR036277">
    <property type="entry name" value="SMC_hinge_sf"/>
</dbReference>
<dbReference type="GO" id="GO:0005694">
    <property type="term" value="C:chromosome"/>
    <property type="evidence" value="ECO:0007669"/>
    <property type="project" value="InterPro"/>
</dbReference>
<feature type="coiled-coil region" evidence="12">
    <location>
        <begin position="968"/>
        <end position="1017"/>
    </location>
</feature>
<evidence type="ECO:0000313" key="15">
    <source>
        <dbReference type="EMBL" id="CAE0699657.1"/>
    </source>
</evidence>
<feature type="region of interest" description="Disordered" evidence="13">
    <location>
        <begin position="321"/>
        <end position="346"/>
    </location>
</feature>
<dbReference type="SUPFAM" id="SSF52540">
    <property type="entry name" value="P-loop containing nucleoside triphosphate hydrolases"/>
    <property type="match status" value="1"/>
</dbReference>
<keyword evidence="6" id="KW-0067">ATP-binding</keyword>
<comment type="similarity">
    <text evidence="2">Belongs to the SMC family. SMC2 subfamily.</text>
</comment>
<accession>A0A7S4E9Z7</accession>
<evidence type="ECO:0000256" key="12">
    <source>
        <dbReference type="SAM" id="Coils"/>
    </source>
</evidence>
<protein>
    <recommendedName>
        <fullName evidence="11">Structural maintenance of chromosomes protein</fullName>
    </recommendedName>
</protein>
<dbReference type="Pfam" id="PF02463">
    <property type="entry name" value="SMC_N"/>
    <property type="match status" value="1"/>
</dbReference>
<keyword evidence="8" id="KW-0226">DNA condensation</keyword>
<feature type="coiled-coil region" evidence="12">
    <location>
        <begin position="742"/>
        <end position="941"/>
    </location>
</feature>
<dbReference type="SMART" id="SM00968">
    <property type="entry name" value="SMC_hinge"/>
    <property type="match status" value="1"/>
</dbReference>
<evidence type="ECO:0000256" key="11">
    <source>
        <dbReference type="PIRNR" id="PIRNR005719"/>
    </source>
</evidence>
<dbReference type="Gene3D" id="1.20.1060.20">
    <property type="match status" value="1"/>
</dbReference>
<keyword evidence="9 11" id="KW-0539">Nucleus</keyword>
<evidence type="ECO:0000256" key="7">
    <source>
        <dbReference type="ARBA" id="ARBA00023054"/>
    </source>
</evidence>
<dbReference type="GO" id="GO:0005524">
    <property type="term" value="F:ATP binding"/>
    <property type="evidence" value="ECO:0007669"/>
    <property type="project" value="UniProtKB-KW"/>
</dbReference>
<dbReference type="InterPro" id="IPR010935">
    <property type="entry name" value="SMC_hinge"/>
</dbReference>
<dbReference type="PIRSF" id="PIRSF005719">
    <property type="entry name" value="SMC"/>
    <property type="match status" value="1"/>
</dbReference>
<dbReference type="InterPro" id="IPR027120">
    <property type="entry name" value="Smc2_ABC"/>
</dbReference>
<keyword evidence="4" id="KW-0547">Nucleotide-binding</keyword>
<dbReference type="InterPro" id="IPR027417">
    <property type="entry name" value="P-loop_NTPase"/>
</dbReference>
<evidence type="ECO:0000256" key="10">
    <source>
        <dbReference type="ARBA" id="ARBA00023306"/>
    </source>
</evidence>
<evidence type="ECO:0000256" key="9">
    <source>
        <dbReference type="ARBA" id="ARBA00023242"/>
    </source>
</evidence>
<dbReference type="AlphaFoldDB" id="A0A7S4E9Z7"/>
<name>A0A7S4E9Z7_9STRA</name>
<keyword evidence="7 12" id="KW-0175">Coiled coil</keyword>
<evidence type="ECO:0000256" key="5">
    <source>
        <dbReference type="ARBA" id="ARBA00022776"/>
    </source>
</evidence>
<dbReference type="Pfam" id="PF06470">
    <property type="entry name" value="SMC_hinge"/>
    <property type="match status" value="1"/>
</dbReference>
<keyword evidence="5" id="KW-0498">Mitosis</keyword>
<keyword evidence="10" id="KW-0131">Cell cycle</keyword>
<dbReference type="FunFam" id="3.40.50.300:FF:000385">
    <property type="entry name" value="Structural maintenance of chromosomes 2"/>
    <property type="match status" value="1"/>
</dbReference>
<evidence type="ECO:0000259" key="14">
    <source>
        <dbReference type="SMART" id="SM00968"/>
    </source>
</evidence>
<gene>
    <name evidence="15" type="ORF">PCAL00307_LOCUS15093</name>
</gene>
<sequence>MHILEVIIDGFKSYATRTVVSGFDPAFNAITGLNGSGKSNILDAICFVLGISNLSQVRAANLQDLVYKQGQAGVTKASVTIVFDNSEIKSSPVGYEGEKRLCVTREVVVGGRNRYLINGKGAQASSVANLFQSVQLNVNNPHFLIMQGRITKVLNMKPPEILSMVEEAAGTRMFESKKQAALKTLDKKQAKVDEIDRVLAADITPTLERLREEKSHYLRWSANAAEVSRLERFCVAAEYDEAEKNAAVAGEGAAKAEREAQALEQEAASKADEAEAKKAQEAKCRAKDGAAGLASQRRKELKKAVDDASTEVARLEAAQKGAQTAFDADDSRLKGEADAAADNERIESAKKEEVALCEQAVEECSTEKDEADQAWNEAETVHKEALAGKGATDTKSVSEQLAAHKDAQRTARATLKKCDAKQSALEKRREQAAELASKYASSAKGLKKAFSACEEKVSKCQSKVDEHSATSPGDADALQRQAKELSQKARECSQRAQRTEAQLKARLKFDYEHPGKGFDAEKVRGVLASLVTPCDGKYAAALEVVAGGRLYQVVVDDEKTGKALLERGQLRRRVTLIPLNKVRAGRLDDKRCARASSVAKKAGGSARIALEFVGHEEHVKNAVEYAFGGALVCDSMDVARAVAFDSGVKARCVTLDGDVCDPRGTLSGGSRSGNLGACLGLVVALHQQQSEASEASQRAREACALADASAKHANELRTLTSALGVATAELTAAREELEASDAGSAVVKLETLDKELQQLEDDRQDALKTDEESSAKLEALERDGKKIEQARRQELEKLNKAAKAAKKGADQAKKALSEAEKRLKKARAELQALGDERSASGTSLKGLENALNASKRALERADKALSEACAVRDEAQAGLDEAAAELDAAESEARQLGEEATAARKRAAACDVEAKKATHTAARLKTEASNAARRVESLTEKHTWIPHEKGFFGCAGGDYDFAAREGGAARARADLDKLERAQDKLARKINKRVMGMIEKSERDYDDLTAKKATVARDRSKIEAVISELEVKKQETLEATWQKVNRDFGSIFSSLLPGAHAKLEPPEGATSVLDGLEVKVGFGGLWKESLSELSGGQRSLIALSLVLAMLLFKPAPMYILDEVDAALDLSHTQNIGVMLRAHFKASQFIVVSLKEGMFNNANVVFRTKFVDGVSTVARTTTKHNTSAKRAKK</sequence>
<dbReference type="SUPFAM" id="SSF75553">
    <property type="entry name" value="Smc hinge domain"/>
    <property type="match status" value="1"/>
</dbReference>
<evidence type="ECO:0000256" key="1">
    <source>
        <dbReference type="ARBA" id="ARBA00004123"/>
    </source>
</evidence>
<reference evidence="15" key="1">
    <citation type="submission" date="2021-01" db="EMBL/GenBank/DDBJ databases">
        <authorList>
            <person name="Corre E."/>
            <person name="Pelletier E."/>
            <person name="Niang G."/>
            <person name="Scheremetjew M."/>
            <person name="Finn R."/>
            <person name="Kale V."/>
            <person name="Holt S."/>
            <person name="Cochrane G."/>
            <person name="Meng A."/>
            <person name="Brown T."/>
            <person name="Cohen L."/>
        </authorList>
    </citation>
    <scope>NUCLEOTIDE SEQUENCE</scope>
    <source>
        <strain evidence="15">CCMP1756</strain>
    </source>
</reference>
<proteinExistence type="inferred from homology"/>
<feature type="coiled-coil region" evidence="12">
    <location>
        <begin position="475"/>
        <end position="502"/>
    </location>
</feature>
<dbReference type="FunFam" id="3.40.50.300:FF:000278">
    <property type="entry name" value="Structural maintenance of chromosomes 2"/>
    <property type="match status" value="1"/>
</dbReference>
<dbReference type="EMBL" id="HBIW01017509">
    <property type="protein sequence ID" value="CAE0699657.1"/>
    <property type="molecule type" value="Transcribed_RNA"/>
</dbReference>
<organism evidence="15">
    <name type="scientific">Pelagomonas calceolata</name>
    <dbReference type="NCBI Taxonomy" id="35677"/>
    <lineage>
        <taxon>Eukaryota</taxon>
        <taxon>Sar</taxon>
        <taxon>Stramenopiles</taxon>
        <taxon>Ochrophyta</taxon>
        <taxon>Pelagophyceae</taxon>
        <taxon>Pelagomonadales</taxon>
        <taxon>Pelagomonadaceae</taxon>
        <taxon>Pelagomonas</taxon>
    </lineage>
</organism>
<dbReference type="GO" id="GO:0051301">
    <property type="term" value="P:cell division"/>
    <property type="evidence" value="ECO:0007669"/>
    <property type="project" value="UniProtKB-KW"/>
</dbReference>
<feature type="domain" description="SMC hinge" evidence="14">
    <location>
        <begin position="521"/>
        <end position="643"/>
    </location>
</feature>
<dbReference type="GO" id="GO:0016887">
    <property type="term" value="F:ATP hydrolysis activity"/>
    <property type="evidence" value="ECO:0007669"/>
    <property type="project" value="InterPro"/>
</dbReference>
<evidence type="ECO:0000256" key="6">
    <source>
        <dbReference type="ARBA" id="ARBA00022840"/>
    </source>
</evidence>
<feature type="compositionally biased region" description="Basic and acidic residues" evidence="13">
    <location>
        <begin position="329"/>
        <end position="346"/>
    </location>
</feature>
<feature type="coiled-coil region" evidence="12">
    <location>
        <begin position="239"/>
        <end position="318"/>
    </location>
</feature>
<evidence type="ECO:0000256" key="3">
    <source>
        <dbReference type="ARBA" id="ARBA00022618"/>
    </source>
</evidence>
<dbReference type="InterPro" id="IPR003395">
    <property type="entry name" value="RecF/RecN/SMC_N"/>
</dbReference>
<evidence type="ECO:0000256" key="4">
    <source>
        <dbReference type="ARBA" id="ARBA00022741"/>
    </source>
</evidence>
<dbReference type="PANTHER" id="PTHR43977">
    <property type="entry name" value="STRUCTURAL MAINTENANCE OF CHROMOSOMES PROTEIN 3"/>
    <property type="match status" value="1"/>
</dbReference>
<evidence type="ECO:0000256" key="2">
    <source>
        <dbReference type="ARBA" id="ARBA00005231"/>
    </source>
</evidence>